<organism evidence="1 2">
    <name type="scientific">Novipirellula herctigrandis</name>
    <dbReference type="NCBI Taxonomy" id="2527986"/>
    <lineage>
        <taxon>Bacteria</taxon>
        <taxon>Pseudomonadati</taxon>
        <taxon>Planctomycetota</taxon>
        <taxon>Planctomycetia</taxon>
        <taxon>Pirellulales</taxon>
        <taxon>Pirellulaceae</taxon>
        <taxon>Novipirellula</taxon>
    </lineage>
</organism>
<name>A0A5C5Z551_9BACT</name>
<dbReference type="EMBL" id="SJPJ01000001">
    <property type="protein sequence ID" value="TWT82374.1"/>
    <property type="molecule type" value="Genomic_DNA"/>
</dbReference>
<accession>A0A5C5Z551</accession>
<dbReference type="AlphaFoldDB" id="A0A5C5Z551"/>
<protein>
    <submittedName>
        <fullName evidence="1">Uncharacterized protein</fullName>
    </submittedName>
</protein>
<proteinExistence type="predicted"/>
<dbReference type="RefSeq" id="WP_419194511.1">
    <property type="nucleotide sequence ID" value="NZ_SJPJ01000001.1"/>
</dbReference>
<dbReference type="Proteomes" id="UP000315010">
    <property type="component" value="Unassembled WGS sequence"/>
</dbReference>
<evidence type="ECO:0000313" key="1">
    <source>
        <dbReference type="EMBL" id="TWT82374.1"/>
    </source>
</evidence>
<gene>
    <name evidence="1" type="ORF">CA13_38360</name>
</gene>
<keyword evidence="2" id="KW-1185">Reference proteome</keyword>
<reference evidence="1 2" key="1">
    <citation type="submission" date="2019-02" db="EMBL/GenBank/DDBJ databases">
        <title>Deep-cultivation of Planctomycetes and their phenomic and genomic characterization uncovers novel biology.</title>
        <authorList>
            <person name="Wiegand S."/>
            <person name="Jogler M."/>
            <person name="Boedeker C."/>
            <person name="Pinto D."/>
            <person name="Vollmers J."/>
            <person name="Rivas-Marin E."/>
            <person name="Kohn T."/>
            <person name="Peeters S.H."/>
            <person name="Heuer A."/>
            <person name="Rast P."/>
            <person name="Oberbeckmann S."/>
            <person name="Bunk B."/>
            <person name="Jeske O."/>
            <person name="Meyerdierks A."/>
            <person name="Storesund J.E."/>
            <person name="Kallscheuer N."/>
            <person name="Luecker S."/>
            <person name="Lage O.M."/>
            <person name="Pohl T."/>
            <person name="Merkel B.J."/>
            <person name="Hornburger P."/>
            <person name="Mueller R.-W."/>
            <person name="Bruemmer F."/>
            <person name="Labrenz M."/>
            <person name="Spormann A.M."/>
            <person name="Op Den Camp H."/>
            <person name="Overmann J."/>
            <person name="Amann R."/>
            <person name="Jetten M.S.M."/>
            <person name="Mascher T."/>
            <person name="Medema M.H."/>
            <person name="Devos D.P."/>
            <person name="Kaster A.-K."/>
            <person name="Ovreas L."/>
            <person name="Rohde M."/>
            <person name="Galperin M.Y."/>
            <person name="Jogler C."/>
        </authorList>
    </citation>
    <scope>NUCLEOTIDE SEQUENCE [LARGE SCALE GENOMIC DNA]</scope>
    <source>
        <strain evidence="1 2">CA13</strain>
    </source>
</reference>
<evidence type="ECO:0000313" key="2">
    <source>
        <dbReference type="Proteomes" id="UP000315010"/>
    </source>
</evidence>
<sequence>MKPVTAITVSGCGPAVLAVPITRCFASTRVPNVEPRQAIRRSR</sequence>
<comment type="caution">
    <text evidence="1">The sequence shown here is derived from an EMBL/GenBank/DDBJ whole genome shotgun (WGS) entry which is preliminary data.</text>
</comment>